<dbReference type="EMBL" id="JACHFJ010000009">
    <property type="protein sequence ID" value="MBB5373778.1"/>
    <property type="molecule type" value="Genomic_DNA"/>
</dbReference>
<organism evidence="2 3">
    <name type="scientific">Acidocella aromatica</name>
    <dbReference type="NCBI Taxonomy" id="1303579"/>
    <lineage>
        <taxon>Bacteria</taxon>
        <taxon>Pseudomonadati</taxon>
        <taxon>Pseudomonadota</taxon>
        <taxon>Alphaproteobacteria</taxon>
        <taxon>Acetobacterales</taxon>
        <taxon>Acidocellaceae</taxon>
        <taxon>Acidocella</taxon>
    </lineage>
</organism>
<dbReference type="Pfam" id="PF13185">
    <property type="entry name" value="GAF_2"/>
    <property type="match status" value="1"/>
</dbReference>
<proteinExistence type="predicted"/>
<evidence type="ECO:0000313" key="2">
    <source>
        <dbReference type="EMBL" id="MBB5373778.1"/>
    </source>
</evidence>
<comment type="caution">
    <text evidence="2">The sequence shown here is derived from an EMBL/GenBank/DDBJ whole genome shotgun (WGS) entry which is preliminary data.</text>
</comment>
<accession>A0A840VD22</accession>
<dbReference type="AlphaFoldDB" id="A0A840VD22"/>
<evidence type="ECO:0000313" key="3">
    <source>
        <dbReference type="Proteomes" id="UP000553706"/>
    </source>
</evidence>
<sequence length="191" mass="20935">MSPSKEQMPRYDRAIIMLKQAQAEIDGAAKLADLYTRVCEVVVGLGGYCMAWIGLAENDAAKSVHPVAYTGYESGYLEATNITWSTEETGLGPTGTAIRERRIQINNSTSESPRMAVWRDEALKRGYAASIALPLKEKFGEAFGALMIYSLEEDAFGPEEVHILSQLADKLSAAVVNLRYKAREALGFHQG</sequence>
<keyword evidence="3" id="KW-1185">Reference proteome</keyword>
<dbReference type="InterPro" id="IPR003018">
    <property type="entry name" value="GAF"/>
</dbReference>
<protein>
    <submittedName>
        <fullName evidence="2">GAF domain-containing protein</fullName>
    </submittedName>
</protein>
<name>A0A840VD22_9PROT</name>
<evidence type="ECO:0000259" key="1">
    <source>
        <dbReference type="Pfam" id="PF13185"/>
    </source>
</evidence>
<dbReference type="Gene3D" id="3.30.450.40">
    <property type="match status" value="1"/>
</dbReference>
<dbReference type="InterPro" id="IPR029016">
    <property type="entry name" value="GAF-like_dom_sf"/>
</dbReference>
<reference evidence="2 3" key="1">
    <citation type="submission" date="2020-08" db="EMBL/GenBank/DDBJ databases">
        <title>Genomic Encyclopedia of Type Strains, Phase IV (KMG-IV): sequencing the most valuable type-strain genomes for metagenomic binning, comparative biology and taxonomic classification.</title>
        <authorList>
            <person name="Goeker M."/>
        </authorList>
    </citation>
    <scope>NUCLEOTIDE SEQUENCE [LARGE SCALE GENOMIC DNA]</scope>
    <source>
        <strain evidence="2 3">DSM 27026</strain>
    </source>
</reference>
<dbReference type="SUPFAM" id="SSF55781">
    <property type="entry name" value="GAF domain-like"/>
    <property type="match status" value="1"/>
</dbReference>
<dbReference type="Proteomes" id="UP000553706">
    <property type="component" value="Unassembled WGS sequence"/>
</dbReference>
<gene>
    <name evidence="2" type="ORF">HNP71_002043</name>
</gene>
<dbReference type="RefSeq" id="WP_183266797.1">
    <property type="nucleotide sequence ID" value="NZ_JACHFJ010000009.1"/>
</dbReference>
<feature type="domain" description="GAF" evidence="1">
    <location>
        <begin position="30"/>
        <end position="175"/>
    </location>
</feature>